<gene>
    <name evidence="3" type="ORF">C447_08288</name>
</gene>
<keyword evidence="2" id="KW-0472">Membrane</keyword>
<comment type="caution">
    <text evidence="3">The sequence shown here is derived from an EMBL/GenBank/DDBJ whole genome shotgun (WGS) entry which is preliminary data.</text>
</comment>
<evidence type="ECO:0008006" key="5">
    <source>
        <dbReference type="Google" id="ProtNLM"/>
    </source>
</evidence>
<evidence type="ECO:0000313" key="4">
    <source>
        <dbReference type="Proteomes" id="UP000011566"/>
    </source>
</evidence>
<feature type="compositionally biased region" description="Acidic residues" evidence="1">
    <location>
        <begin position="18"/>
        <end position="30"/>
    </location>
</feature>
<feature type="transmembrane region" description="Helical" evidence="2">
    <location>
        <begin position="109"/>
        <end position="127"/>
    </location>
</feature>
<organism evidence="3 4">
    <name type="scientific">Halococcus hamelinensis 100A6</name>
    <dbReference type="NCBI Taxonomy" id="1132509"/>
    <lineage>
        <taxon>Archaea</taxon>
        <taxon>Methanobacteriati</taxon>
        <taxon>Methanobacteriota</taxon>
        <taxon>Stenosarchaea group</taxon>
        <taxon>Halobacteria</taxon>
        <taxon>Halobacteriales</taxon>
        <taxon>Halococcaceae</taxon>
        <taxon>Halococcus</taxon>
    </lineage>
</organism>
<dbReference type="EMBL" id="AOMB01000023">
    <property type="protein sequence ID" value="EMA38806.1"/>
    <property type="molecule type" value="Genomic_DNA"/>
</dbReference>
<accession>M0LZD0</accession>
<dbReference type="OrthoDB" id="214875at2157"/>
<feature type="compositionally biased region" description="Low complexity" evidence="1">
    <location>
        <begin position="44"/>
        <end position="65"/>
    </location>
</feature>
<feature type="region of interest" description="Disordered" evidence="1">
    <location>
        <begin position="1"/>
        <end position="72"/>
    </location>
</feature>
<sequence length="193" mass="19520">MADGGGEGTETKTRDVDDLLAEVDDIAGEGDESRGRESSDRAGTTTADPTATTTADPTATTADATRSGTGSTLRQRMGGVFSLKAFVVALVLTAVGSGLGGFIPLIGGPLAFLGLFLATFVLGAIGSRQYYVEAGLAAGLVAGGSALQNHIYLAFVDGSGPVFIAGFAVIGLVCGVLGHYFGRDLRDGLTRDL</sequence>
<evidence type="ECO:0000313" key="3">
    <source>
        <dbReference type="EMBL" id="EMA38806.1"/>
    </source>
</evidence>
<dbReference type="PATRIC" id="fig|1132509.6.peg.1876"/>
<feature type="transmembrane region" description="Helical" evidence="2">
    <location>
        <begin position="161"/>
        <end position="181"/>
    </location>
</feature>
<dbReference type="RefSeq" id="WP_007692794.1">
    <property type="nucleotide sequence ID" value="NZ_AJRK01000357.1"/>
</dbReference>
<protein>
    <recommendedName>
        <fullName evidence="5">DUF456 domain-containing protein</fullName>
    </recommendedName>
</protein>
<name>M0LZD0_9EURY</name>
<feature type="transmembrane region" description="Helical" evidence="2">
    <location>
        <begin position="134"/>
        <end position="155"/>
    </location>
</feature>
<dbReference type="Proteomes" id="UP000011566">
    <property type="component" value="Unassembled WGS sequence"/>
</dbReference>
<keyword evidence="2" id="KW-1133">Transmembrane helix</keyword>
<evidence type="ECO:0000256" key="2">
    <source>
        <dbReference type="SAM" id="Phobius"/>
    </source>
</evidence>
<feature type="transmembrane region" description="Helical" evidence="2">
    <location>
        <begin position="81"/>
        <end position="103"/>
    </location>
</feature>
<dbReference type="eggNOG" id="arCOG06372">
    <property type="taxonomic scope" value="Archaea"/>
</dbReference>
<evidence type="ECO:0000256" key="1">
    <source>
        <dbReference type="SAM" id="MobiDB-lite"/>
    </source>
</evidence>
<proteinExistence type="predicted"/>
<dbReference type="AlphaFoldDB" id="M0LZD0"/>
<keyword evidence="4" id="KW-1185">Reference proteome</keyword>
<reference evidence="3 4" key="1">
    <citation type="journal article" date="2014" name="PLoS Genet.">
        <title>Phylogenetically driven sequencing of extremely halophilic archaea reveals strategies for static and dynamic osmo-response.</title>
        <authorList>
            <person name="Becker E.A."/>
            <person name="Seitzer P.M."/>
            <person name="Tritt A."/>
            <person name="Larsen D."/>
            <person name="Krusor M."/>
            <person name="Yao A.I."/>
            <person name="Wu D."/>
            <person name="Madern D."/>
            <person name="Eisen J.A."/>
            <person name="Darling A.E."/>
            <person name="Facciotti M.T."/>
        </authorList>
    </citation>
    <scope>NUCLEOTIDE SEQUENCE [LARGE SCALE GENOMIC DNA]</scope>
    <source>
        <strain evidence="3 4">100A6</strain>
    </source>
</reference>
<feature type="compositionally biased region" description="Basic and acidic residues" evidence="1">
    <location>
        <begin position="31"/>
        <end position="40"/>
    </location>
</feature>
<keyword evidence="2" id="KW-0812">Transmembrane</keyword>